<protein>
    <submittedName>
        <fullName evidence="2">Uncharacterized protein</fullName>
    </submittedName>
</protein>
<dbReference type="EMBL" id="CAAALY010117737">
    <property type="protein sequence ID" value="VEL31013.1"/>
    <property type="molecule type" value="Genomic_DNA"/>
</dbReference>
<comment type="caution">
    <text evidence="2">The sequence shown here is derived from an EMBL/GenBank/DDBJ whole genome shotgun (WGS) entry which is preliminary data.</text>
</comment>
<proteinExistence type="predicted"/>
<sequence>MLSEANAAKEHALTEISHLRATASTSSPRCMDINKEETTSEAGSLVTNPTTTTCSITSASTANMVRLTSQLSDEMRTRQALTSQLAKLRNIVGLGLDALKEEQATSERLRQQVIQLKRAQILPRDQSDKGHHDPSELSLPPDNKDTETNVANNCGVANIGHFNGAIQPVNGSSKVNTSHPCLDLCI</sequence>
<dbReference type="AlphaFoldDB" id="A0A448X8V0"/>
<dbReference type="Proteomes" id="UP000784294">
    <property type="component" value="Unassembled WGS sequence"/>
</dbReference>
<name>A0A448X8V0_9PLAT</name>
<evidence type="ECO:0000313" key="2">
    <source>
        <dbReference type="EMBL" id="VEL31013.1"/>
    </source>
</evidence>
<organism evidence="2 3">
    <name type="scientific">Protopolystoma xenopodis</name>
    <dbReference type="NCBI Taxonomy" id="117903"/>
    <lineage>
        <taxon>Eukaryota</taxon>
        <taxon>Metazoa</taxon>
        <taxon>Spiralia</taxon>
        <taxon>Lophotrochozoa</taxon>
        <taxon>Platyhelminthes</taxon>
        <taxon>Monogenea</taxon>
        <taxon>Polyopisthocotylea</taxon>
        <taxon>Polystomatidea</taxon>
        <taxon>Polystomatidae</taxon>
        <taxon>Protopolystoma</taxon>
    </lineage>
</organism>
<keyword evidence="3" id="KW-1185">Reference proteome</keyword>
<feature type="compositionally biased region" description="Basic and acidic residues" evidence="1">
    <location>
        <begin position="125"/>
        <end position="135"/>
    </location>
</feature>
<evidence type="ECO:0000256" key="1">
    <source>
        <dbReference type="SAM" id="MobiDB-lite"/>
    </source>
</evidence>
<accession>A0A448X8V0</accession>
<reference evidence="2" key="1">
    <citation type="submission" date="2018-11" db="EMBL/GenBank/DDBJ databases">
        <authorList>
            <consortium name="Pathogen Informatics"/>
        </authorList>
    </citation>
    <scope>NUCLEOTIDE SEQUENCE</scope>
</reference>
<evidence type="ECO:0000313" key="3">
    <source>
        <dbReference type="Proteomes" id="UP000784294"/>
    </source>
</evidence>
<gene>
    <name evidence="2" type="ORF">PXEA_LOCUS24453</name>
</gene>
<feature type="region of interest" description="Disordered" evidence="1">
    <location>
        <begin position="121"/>
        <end position="151"/>
    </location>
</feature>